<accession>A0A913XUN9</accession>
<dbReference type="EnsemblMetazoa" id="XM_021054425.2">
    <property type="protein sequence ID" value="XP_020910084.1"/>
    <property type="gene ID" value="LOC110247930"/>
</dbReference>
<organism evidence="3 4">
    <name type="scientific">Exaiptasia diaphana</name>
    <name type="common">Tropical sea anemone</name>
    <name type="synonym">Aiptasia pulchella</name>
    <dbReference type="NCBI Taxonomy" id="2652724"/>
    <lineage>
        <taxon>Eukaryota</taxon>
        <taxon>Metazoa</taxon>
        <taxon>Cnidaria</taxon>
        <taxon>Anthozoa</taxon>
        <taxon>Hexacorallia</taxon>
        <taxon>Actiniaria</taxon>
        <taxon>Aiptasiidae</taxon>
        <taxon>Exaiptasia</taxon>
    </lineage>
</organism>
<evidence type="ECO:0000259" key="2">
    <source>
        <dbReference type="PROSITE" id="PS50948"/>
    </source>
</evidence>
<dbReference type="InterPro" id="IPR016187">
    <property type="entry name" value="CTDL_fold"/>
</dbReference>
<dbReference type="Gene3D" id="3.10.100.10">
    <property type="entry name" value="Mannose-Binding Protein A, subunit A"/>
    <property type="match status" value="1"/>
</dbReference>
<dbReference type="RefSeq" id="XP_020910084.1">
    <property type="nucleotide sequence ID" value="XM_021054425.2"/>
</dbReference>
<protein>
    <recommendedName>
        <fullName evidence="2">Apple domain-containing protein</fullName>
    </recommendedName>
</protein>
<name>A0A913XUN9_EXADI</name>
<dbReference type="OMA" id="THICATR"/>
<keyword evidence="1" id="KW-0732">Signal</keyword>
<evidence type="ECO:0000313" key="4">
    <source>
        <dbReference type="Proteomes" id="UP000887567"/>
    </source>
</evidence>
<dbReference type="InterPro" id="IPR003609">
    <property type="entry name" value="Pan_app"/>
</dbReference>
<dbReference type="PROSITE" id="PS50948">
    <property type="entry name" value="PAN"/>
    <property type="match status" value="1"/>
</dbReference>
<dbReference type="Pfam" id="PF00024">
    <property type="entry name" value="PAN_1"/>
    <property type="match status" value="1"/>
</dbReference>
<dbReference type="OrthoDB" id="5962626at2759"/>
<dbReference type="SUPFAM" id="SSF56436">
    <property type="entry name" value="C-type lectin-like"/>
    <property type="match status" value="1"/>
</dbReference>
<sequence>MFCSFLLVLLAVGKVKLFELSTTYVRVGCYADNNNTTRPLPDLLGNYYYSMTWNTIDDVIHNCSKLAQSEDHRYFGLQHYGECWSGKNADLTYARDGSSDACVNGVGKKGANFVYKFLNTADQSCDMGWHSTKKSCFQLASNITSYVHADKYCTKQLGSIFLAKTQNSFLTLDRLLLTLDLNKQLNDTDCIVFKDTSVSYGGVLTSWNSSMPTLAGGLTASNLGTGYECAVKDINGKWYYHSCGLKSCHILCSKHRDALPGDGRFALEREYSFLKNNLLRWQLVDDVKQCARECLVTDKCKSFNFEFRSHDLSVGSKCGLNKGKLDGAVGALSYSLKYHYYERLS</sequence>
<evidence type="ECO:0000313" key="3">
    <source>
        <dbReference type="EnsemblMetazoa" id="XP_020910084.1"/>
    </source>
</evidence>
<proteinExistence type="predicted"/>
<dbReference type="Pfam" id="PF01822">
    <property type="entry name" value="WSC"/>
    <property type="match status" value="1"/>
</dbReference>
<feature type="chain" id="PRO_5037471477" description="Apple domain-containing protein" evidence="1">
    <location>
        <begin position="18"/>
        <end position="345"/>
    </location>
</feature>
<dbReference type="InterPro" id="IPR016186">
    <property type="entry name" value="C-type_lectin-like/link_sf"/>
</dbReference>
<evidence type="ECO:0000256" key="1">
    <source>
        <dbReference type="SAM" id="SignalP"/>
    </source>
</evidence>
<dbReference type="GeneID" id="110247930"/>
<dbReference type="KEGG" id="epa:110247930"/>
<feature type="signal peptide" evidence="1">
    <location>
        <begin position="1"/>
        <end position="17"/>
    </location>
</feature>
<dbReference type="AlphaFoldDB" id="A0A913XUN9"/>
<dbReference type="SMART" id="SM00473">
    <property type="entry name" value="PAN_AP"/>
    <property type="match status" value="1"/>
</dbReference>
<dbReference type="SUPFAM" id="SSF57414">
    <property type="entry name" value="Hairpin loop containing domain-like"/>
    <property type="match status" value="1"/>
</dbReference>
<reference evidence="3" key="1">
    <citation type="submission" date="2022-11" db="UniProtKB">
        <authorList>
            <consortium name="EnsemblMetazoa"/>
        </authorList>
    </citation>
    <scope>IDENTIFICATION</scope>
</reference>
<dbReference type="InterPro" id="IPR002889">
    <property type="entry name" value="WSC_carb-bd"/>
</dbReference>
<dbReference type="Proteomes" id="UP000887567">
    <property type="component" value="Unplaced"/>
</dbReference>
<keyword evidence="4" id="KW-1185">Reference proteome</keyword>
<feature type="domain" description="Apple" evidence="2">
    <location>
        <begin position="252"/>
        <end position="345"/>
    </location>
</feature>